<sequence>MFFNKFYDLARGLLITLPKNTNFKMMKKILISAAVTAFGMVSAQKNTLLLGGNIGYNSDNTSISGEKSKTESFSFTPTVGYQLSDHWTVGINSSITSGKRPADFGTLKENGFAIGPFVRYAMPLSQTFAVYGDLGAGYQNMRNTYTVASVSSERKLNGFYTSFTPALFINFKNGFGLNFNIGGIRYAYLKEDGADFKNNKFSLSFGKEVGVGISKNFGLK</sequence>
<dbReference type="SUPFAM" id="SSF103515">
    <property type="entry name" value="Autotransporter"/>
    <property type="match status" value="1"/>
</dbReference>
<reference evidence="4" key="1">
    <citation type="submission" date="2017-01" db="EMBL/GenBank/DDBJ databases">
        <authorList>
            <person name="Varghese N."/>
            <person name="Submissions S."/>
        </authorList>
    </citation>
    <scope>NUCLEOTIDE SEQUENCE [LARGE SCALE GENOMIC DNA]</scope>
    <source>
        <strain evidence="4">DSM 17126</strain>
    </source>
</reference>
<gene>
    <name evidence="3" type="ORF">SAMN05421639_101388</name>
</gene>
<evidence type="ECO:0000313" key="3">
    <source>
        <dbReference type="EMBL" id="SIS29195.1"/>
    </source>
</evidence>
<proteinExistence type="predicted"/>
<protein>
    <submittedName>
        <fullName evidence="3">Outer membrane protein beta-barrel domain-containing protein</fullName>
    </submittedName>
</protein>
<accession>A0A1N7HWI6</accession>
<name>A0A1N7HWI6_9FLAO</name>
<dbReference type="EMBL" id="FTNY01000001">
    <property type="protein sequence ID" value="SIS29195.1"/>
    <property type="molecule type" value="Genomic_DNA"/>
</dbReference>
<dbReference type="AlphaFoldDB" id="A0A1N7HWI6"/>
<evidence type="ECO:0000256" key="1">
    <source>
        <dbReference type="ARBA" id="ARBA00022729"/>
    </source>
</evidence>
<dbReference type="Proteomes" id="UP000186373">
    <property type="component" value="Unassembled WGS sequence"/>
</dbReference>
<keyword evidence="1" id="KW-0732">Signal</keyword>
<organism evidence="3 4">
    <name type="scientific">Chryseobacterium shigense</name>
    <dbReference type="NCBI Taxonomy" id="297244"/>
    <lineage>
        <taxon>Bacteria</taxon>
        <taxon>Pseudomonadati</taxon>
        <taxon>Bacteroidota</taxon>
        <taxon>Flavobacteriia</taxon>
        <taxon>Flavobacteriales</taxon>
        <taxon>Weeksellaceae</taxon>
        <taxon>Chryseobacterium group</taxon>
        <taxon>Chryseobacterium</taxon>
    </lineage>
</organism>
<evidence type="ECO:0000313" key="4">
    <source>
        <dbReference type="Proteomes" id="UP000186373"/>
    </source>
</evidence>
<dbReference type="Gene3D" id="2.40.160.20">
    <property type="match status" value="1"/>
</dbReference>
<feature type="domain" description="Outer membrane protein beta-barrel" evidence="2">
    <location>
        <begin position="32"/>
        <end position="206"/>
    </location>
</feature>
<dbReference type="Pfam" id="PF13505">
    <property type="entry name" value="OMP_b-brl"/>
    <property type="match status" value="1"/>
</dbReference>
<evidence type="ECO:0000259" key="2">
    <source>
        <dbReference type="Pfam" id="PF13505"/>
    </source>
</evidence>
<dbReference type="InterPro" id="IPR027385">
    <property type="entry name" value="Beta-barrel_OMP"/>
</dbReference>
<dbReference type="InterPro" id="IPR036709">
    <property type="entry name" value="Autotransporte_beta_dom_sf"/>
</dbReference>
<keyword evidence="4" id="KW-1185">Reference proteome</keyword>